<evidence type="ECO:0000313" key="3">
    <source>
        <dbReference type="Proteomes" id="UP000314294"/>
    </source>
</evidence>
<dbReference type="Proteomes" id="UP000314294">
    <property type="component" value="Unassembled WGS sequence"/>
</dbReference>
<name>A0A4Z2JDD9_9TELE</name>
<keyword evidence="3" id="KW-1185">Reference proteome</keyword>
<sequence length="163" mass="17814">MGKEKMLKSTLPVSEQTSGDAEVPDARGRELAGVQVGDVLHDLVKGINVVALHAEATSSGSCTSSPSLQVYKQSITFLFSSFPERIISPARASSSKPCKQSVALNAADLVQFPVELGWFVVLCLRWVLAQEEDQPAVVDVQRVVVPVHLCSGKYEREDQYIKW</sequence>
<feature type="region of interest" description="Disordered" evidence="1">
    <location>
        <begin position="1"/>
        <end position="26"/>
    </location>
</feature>
<gene>
    <name evidence="2" type="ORF">EYF80_002015</name>
</gene>
<comment type="caution">
    <text evidence="2">The sequence shown here is derived from an EMBL/GenBank/DDBJ whole genome shotgun (WGS) entry which is preliminary data.</text>
</comment>
<proteinExistence type="predicted"/>
<organism evidence="2 3">
    <name type="scientific">Liparis tanakae</name>
    <name type="common">Tanaka's snailfish</name>
    <dbReference type="NCBI Taxonomy" id="230148"/>
    <lineage>
        <taxon>Eukaryota</taxon>
        <taxon>Metazoa</taxon>
        <taxon>Chordata</taxon>
        <taxon>Craniata</taxon>
        <taxon>Vertebrata</taxon>
        <taxon>Euteleostomi</taxon>
        <taxon>Actinopterygii</taxon>
        <taxon>Neopterygii</taxon>
        <taxon>Teleostei</taxon>
        <taxon>Neoteleostei</taxon>
        <taxon>Acanthomorphata</taxon>
        <taxon>Eupercaria</taxon>
        <taxon>Perciformes</taxon>
        <taxon>Cottioidei</taxon>
        <taxon>Cottales</taxon>
        <taxon>Liparidae</taxon>
        <taxon>Liparis</taxon>
    </lineage>
</organism>
<dbReference type="EMBL" id="SRLO01000009">
    <property type="protein sequence ID" value="TNN87668.1"/>
    <property type="molecule type" value="Genomic_DNA"/>
</dbReference>
<protein>
    <submittedName>
        <fullName evidence="2">Uncharacterized protein</fullName>
    </submittedName>
</protein>
<evidence type="ECO:0000313" key="2">
    <source>
        <dbReference type="EMBL" id="TNN87668.1"/>
    </source>
</evidence>
<evidence type="ECO:0000256" key="1">
    <source>
        <dbReference type="SAM" id="MobiDB-lite"/>
    </source>
</evidence>
<accession>A0A4Z2JDD9</accession>
<reference evidence="2 3" key="1">
    <citation type="submission" date="2019-03" db="EMBL/GenBank/DDBJ databases">
        <title>First draft genome of Liparis tanakae, snailfish: a comprehensive survey of snailfish specific genes.</title>
        <authorList>
            <person name="Kim W."/>
            <person name="Song I."/>
            <person name="Jeong J.-H."/>
            <person name="Kim D."/>
            <person name="Kim S."/>
            <person name="Ryu S."/>
            <person name="Song J.Y."/>
            <person name="Lee S.K."/>
        </authorList>
    </citation>
    <scope>NUCLEOTIDE SEQUENCE [LARGE SCALE GENOMIC DNA]</scope>
    <source>
        <tissue evidence="2">Muscle</tissue>
    </source>
</reference>
<dbReference type="AlphaFoldDB" id="A0A4Z2JDD9"/>